<accession>A0A2H0KPC3</accession>
<evidence type="ECO:0000313" key="1">
    <source>
        <dbReference type="EMBL" id="PIQ74011.1"/>
    </source>
</evidence>
<name>A0A2H0KPC3_9BACT</name>
<dbReference type="EMBL" id="PCVN01000119">
    <property type="protein sequence ID" value="PIQ74011.1"/>
    <property type="molecule type" value="Genomic_DNA"/>
</dbReference>
<organism evidence="1 2">
    <name type="scientific">Candidatus Portnoybacteria bacterium CG11_big_fil_rev_8_21_14_0_20_44_10</name>
    <dbReference type="NCBI Taxonomy" id="1974818"/>
    <lineage>
        <taxon>Bacteria</taxon>
        <taxon>Candidatus Portnoyibacteriota</taxon>
    </lineage>
</organism>
<comment type="caution">
    <text evidence="1">The sequence shown here is derived from an EMBL/GenBank/DDBJ whole genome shotgun (WGS) entry which is preliminary data.</text>
</comment>
<dbReference type="Proteomes" id="UP000231550">
    <property type="component" value="Unassembled WGS sequence"/>
</dbReference>
<sequence>MFPQNPRGAELKRKQALKIITEWMGLFVFPDNPEGAELRRKQALGILAEDEEGKLKELFKKRGREKYYSPLAVSKNMRKYEMLAKANPAMEESYIKKAVYIMVADESYPENAENEKERVLHQWQLDALQVALNDQLGGNIEFKIVPYSMELSLRAKDEGVLFMKLPPAGKGEPRYKTWFSEGRL</sequence>
<reference evidence="1 2" key="1">
    <citation type="submission" date="2017-09" db="EMBL/GenBank/DDBJ databases">
        <title>Depth-based differentiation of microbial function through sediment-hosted aquifers and enrichment of novel symbionts in the deep terrestrial subsurface.</title>
        <authorList>
            <person name="Probst A.J."/>
            <person name="Ladd B."/>
            <person name="Jarett J.K."/>
            <person name="Geller-Mcgrath D.E."/>
            <person name="Sieber C.M."/>
            <person name="Emerson J.B."/>
            <person name="Anantharaman K."/>
            <person name="Thomas B.C."/>
            <person name="Malmstrom R."/>
            <person name="Stieglmeier M."/>
            <person name="Klingl A."/>
            <person name="Woyke T."/>
            <person name="Ryan C.M."/>
            <person name="Banfield J.F."/>
        </authorList>
    </citation>
    <scope>NUCLEOTIDE SEQUENCE [LARGE SCALE GENOMIC DNA]</scope>
    <source>
        <strain evidence="1">CG11_big_fil_rev_8_21_14_0_20_44_10</strain>
    </source>
</reference>
<proteinExistence type="predicted"/>
<gene>
    <name evidence="1" type="ORF">COV85_04395</name>
</gene>
<evidence type="ECO:0000313" key="2">
    <source>
        <dbReference type="Proteomes" id="UP000231550"/>
    </source>
</evidence>
<dbReference type="AlphaFoldDB" id="A0A2H0KPC3"/>
<protein>
    <submittedName>
        <fullName evidence="1">Uncharacterized protein</fullName>
    </submittedName>
</protein>